<evidence type="ECO:0000256" key="1">
    <source>
        <dbReference type="SAM" id="Phobius"/>
    </source>
</evidence>
<evidence type="ECO:0000313" key="2">
    <source>
        <dbReference type="EMBL" id="UNP31056.1"/>
    </source>
</evidence>
<dbReference type="Proteomes" id="UP000829194">
    <property type="component" value="Chromosome"/>
</dbReference>
<keyword evidence="1" id="KW-0812">Transmembrane</keyword>
<evidence type="ECO:0000313" key="3">
    <source>
        <dbReference type="Proteomes" id="UP000829194"/>
    </source>
</evidence>
<sequence>MRVPTLFPWLKVAILAFFTVLVMAPITGWLMSLPMWAMDVLGYLLSSPLHTQPERWFRAGLVLAGVPSLIAVGWRARQDRDFDMGVMTAIATLVLMVGLIAHYRWIEMKRGGRENAVIERVEPRRVDIGAQLFVGGASAPTLFFQR</sequence>
<dbReference type="RefSeq" id="WP_057942229.1">
    <property type="nucleotide sequence ID" value="NZ_CP011131.1"/>
</dbReference>
<keyword evidence="1" id="KW-0472">Membrane</keyword>
<dbReference type="EMBL" id="CP093547">
    <property type="protein sequence ID" value="UNP31056.1"/>
    <property type="molecule type" value="Genomic_DNA"/>
</dbReference>
<proteinExistence type="predicted"/>
<accession>A0ABY3XHF8</accession>
<feature type="transmembrane region" description="Helical" evidence="1">
    <location>
        <begin position="86"/>
        <end position="106"/>
    </location>
</feature>
<reference evidence="2 3" key="1">
    <citation type="submission" date="2022-03" db="EMBL/GenBank/DDBJ databases">
        <title>Complete genome sequence of Lysobacter capsici VKM B-2533 and Lysobacter gummosus 10.1.1, promising sources of lytic agents.</title>
        <authorList>
            <person name="Tarlachkov S.V."/>
            <person name="Kudryakova I.V."/>
            <person name="Afoshin A.S."/>
            <person name="Leontyevskaya E.A."/>
            <person name="Leontyevskaya N.V."/>
        </authorList>
    </citation>
    <scope>NUCLEOTIDE SEQUENCE [LARGE SCALE GENOMIC DNA]</scope>
    <source>
        <strain evidence="2 3">10.1.1</strain>
    </source>
</reference>
<organism evidence="2 3">
    <name type="scientific">Lysobacter gummosus</name>
    <dbReference type="NCBI Taxonomy" id="262324"/>
    <lineage>
        <taxon>Bacteria</taxon>
        <taxon>Pseudomonadati</taxon>
        <taxon>Pseudomonadota</taxon>
        <taxon>Gammaproteobacteria</taxon>
        <taxon>Lysobacterales</taxon>
        <taxon>Lysobacteraceae</taxon>
        <taxon>Lysobacter</taxon>
    </lineage>
</organism>
<keyword evidence="3" id="KW-1185">Reference proteome</keyword>
<feature type="transmembrane region" description="Helical" evidence="1">
    <location>
        <begin position="12"/>
        <end position="36"/>
    </location>
</feature>
<name>A0ABY3XHF8_9GAMM</name>
<protein>
    <recommendedName>
        <fullName evidence="4">Transmembrane protein</fullName>
    </recommendedName>
</protein>
<gene>
    <name evidence="2" type="ORF">MOV92_07365</name>
</gene>
<evidence type="ECO:0008006" key="4">
    <source>
        <dbReference type="Google" id="ProtNLM"/>
    </source>
</evidence>
<keyword evidence="1" id="KW-1133">Transmembrane helix</keyword>